<dbReference type="InterPro" id="IPR032151">
    <property type="entry name" value="CFAP61_N"/>
</dbReference>
<name>A0A5E4R5I2_9NEOP</name>
<protein>
    <recommendedName>
        <fullName evidence="1">Cilia- and flagella-associated protein 61 N-terminal domain-containing protein</fullName>
    </recommendedName>
</protein>
<dbReference type="PANTHER" id="PTHR21178">
    <property type="entry name" value="CILIA- AND FLAGELLA-ASSOCIATED PROTEIN 61"/>
    <property type="match status" value="1"/>
</dbReference>
<feature type="domain" description="Cilia- and flagella-associated protein 61 N-terminal" evidence="1">
    <location>
        <begin position="54"/>
        <end position="153"/>
    </location>
</feature>
<evidence type="ECO:0000259" key="1">
    <source>
        <dbReference type="Pfam" id="PF16092"/>
    </source>
</evidence>
<accession>A0A5E4R5I2</accession>
<sequence>MSIYFEFDVGSTGRRFRRAVEEDRKEVETILSDDIYYEKVFGKVDVGCLMKYYLSRNTLFIHAMGCHNSVEEFFLAEAMMTVFNNDAYLQQIVLMPPPDCPREFIMKHPIFKKHNISRYCAKREDDKEHGYHYFYATNRQDICPKLRIRRALNDRIGGVMSLNSDIDYAKLQNTYELDPYHGLQKATPLEKEHTKRKNTLLRAF</sequence>
<dbReference type="AlphaFoldDB" id="A0A5E4R5I2"/>
<dbReference type="EMBL" id="FZQP02006926">
    <property type="protein sequence ID" value="VVD05065.1"/>
    <property type="molecule type" value="Genomic_DNA"/>
</dbReference>
<keyword evidence="3" id="KW-1185">Reference proteome</keyword>
<dbReference type="Proteomes" id="UP000324832">
    <property type="component" value="Unassembled WGS sequence"/>
</dbReference>
<dbReference type="Pfam" id="PF16092">
    <property type="entry name" value="CFAP61_N"/>
    <property type="match status" value="1"/>
</dbReference>
<organism evidence="2 3">
    <name type="scientific">Leptidea sinapis</name>
    <dbReference type="NCBI Taxonomy" id="189913"/>
    <lineage>
        <taxon>Eukaryota</taxon>
        <taxon>Metazoa</taxon>
        <taxon>Ecdysozoa</taxon>
        <taxon>Arthropoda</taxon>
        <taxon>Hexapoda</taxon>
        <taxon>Insecta</taxon>
        <taxon>Pterygota</taxon>
        <taxon>Neoptera</taxon>
        <taxon>Endopterygota</taxon>
        <taxon>Lepidoptera</taxon>
        <taxon>Glossata</taxon>
        <taxon>Ditrysia</taxon>
        <taxon>Papilionoidea</taxon>
        <taxon>Pieridae</taxon>
        <taxon>Dismorphiinae</taxon>
        <taxon>Leptidea</taxon>
    </lineage>
</organism>
<dbReference type="PANTHER" id="PTHR21178:SF8">
    <property type="entry name" value="CILIA- AND FLAGELLA-ASSOCIATED PROTEIN 61"/>
    <property type="match status" value="1"/>
</dbReference>
<evidence type="ECO:0000313" key="2">
    <source>
        <dbReference type="EMBL" id="VVD05065.1"/>
    </source>
</evidence>
<feature type="non-terminal residue" evidence="2">
    <location>
        <position position="204"/>
    </location>
</feature>
<proteinExistence type="predicted"/>
<dbReference type="InterPro" id="IPR038884">
    <property type="entry name" value="CFAP61"/>
</dbReference>
<evidence type="ECO:0000313" key="3">
    <source>
        <dbReference type="Proteomes" id="UP000324832"/>
    </source>
</evidence>
<reference evidence="2 3" key="1">
    <citation type="submission" date="2017-07" db="EMBL/GenBank/DDBJ databases">
        <authorList>
            <person name="Talla V."/>
            <person name="Backstrom N."/>
        </authorList>
    </citation>
    <scope>NUCLEOTIDE SEQUENCE [LARGE SCALE GENOMIC DNA]</scope>
</reference>
<gene>
    <name evidence="2" type="ORF">LSINAPIS_LOCUS14683</name>
</gene>